<evidence type="ECO:0000256" key="2">
    <source>
        <dbReference type="ARBA" id="ARBA00007267"/>
    </source>
</evidence>
<keyword evidence="3" id="KW-0539">Nucleus</keyword>
<feature type="region of interest" description="Disordered" evidence="4">
    <location>
        <begin position="1"/>
        <end position="20"/>
    </location>
</feature>
<dbReference type="GO" id="GO:0003700">
    <property type="term" value="F:DNA-binding transcription factor activity"/>
    <property type="evidence" value="ECO:0007669"/>
    <property type="project" value="InterPro"/>
</dbReference>
<keyword evidence="8" id="KW-1185">Reference proteome</keyword>
<comment type="similarity">
    <text evidence="2">Belongs to the lin-54 family.</text>
</comment>
<dbReference type="OrthoDB" id="6283463at2759"/>
<feature type="compositionally biased region" description="Polar residues" evidence="4">
    <location>
        <begin position="96"/>
        <end position="113"/>
    </location>
</feature>
<reference evidence="9" key="4">
    <citation type="submission" date="2025-04" db="UniProtKB">
        <authorList>
            <consortium name="RefSeq"/>
        </authorList>
    </citation>
    <scope>IDENTIFICATION</scope>
    <source>
        <tissue evidence="9">Leaf</tissue>
    </source>
</reference>
<reference evidence="6" key="2">
    <citation type="submission" date="2017-06" db="EMBL/GenBank/DDBJ databases">
        <title>The pomegranate genome and the genomics of punicalagin biosynthesis.</title>
        <authorList>
            <person name="Xu C."/>
        </authorList>
    </citation>
    <scope>NUCLEOTIDE SEQUENCE [LARGE SCALE GENOMIC DNA]</scope>
    <source>
        <tissue evidence="6">Fresh leaf</tissue>
    </source>
</reference>
<evidence type="ECO:0000256" key="4">
    <source>
        <dbReference type="SAM" id="MobiDB-lite"/>
    </source>
</evidence>
<dbReference type="SMART" id="SM01114">
    <property type="entry name" value="CXC"/>
    <property type="match status" value="2"/>
</dbReference>
<feature type="domain" description="CRC" evidence="5">
    <location>
        <begin position="242"/>
        <end position="367"/>
    </location>
</feature>
<proteinExistence type="inferred from homology"/>
<feature type="compositionally biased region" description="Polar residues" evidence="4">
    <location>
        <begin position="73"/>
        <end position="88"/>
    </location>
</feature>
<reference evidence="8" key="3">
    <citation type="journal article" date="2020" name="Plant Biotechnol. J.">
        <title>The pomegranate (Punica granatum L.) draft genome dissects genetic divergence between soft- and hard-seeded cultivars.</title>
        <authorList>
            <person name="Luo X."/>
            <person name="Li H."/>
            <person name="Wu Z."/>
            <person name="Yao W."/>
            <person name="Zhao P."/>
            <person name="Cao D."/>
            <person name="Yu H."/>
            <person name="Li K."/>
            <person name="Poudel K."/>
            <person name="Zhao D."/>
            <person name="Zhang F."/>
            <person name="Xia X."/>
            <person name="Chen L."/>
            <person name="Wang Q."/>
            <person name="Jing D."/>
            <person name="Cao S."/>
        </authorList>
    </citation>
    <scope>NUCLEOTIDE SEQUENCE [LARGE SCALE GENOMIC DNA]</scope>
</reference>
<organism evidence="6 7">
    <name type="scientific">Punica granatum</name>
    <name type="common">Pomegranate</name>
    <dbReference type="NCBI Taxonomy" id="22663"/>
    <lineage>
        <taxon>Eukaryota</taxon>
        <taxon>Viridiplantae</taxon>
        <taxon>Streptophyta</taxon>
        <taxon>Embryophyta</taxon>
        <taxon>Tracheophyta</taxon>
        <taxon>Spermatophyta</taxon>
        <taxon>Magnoliopsida</taxon>
        <taxon>eudicotyledons</taxon>
        <taxon>Gunneridae</taxon>
        <taxon>Pentapetalae</taxon>
        <taxon>rosids</taxon>
        <taxon>malvids</taxon>
        <taxon>Myrtales</taxon>
        <taxon>Lythraceae</taxon>
        <taxon>Punica</taxon>
    </lineage>
</organism>
<dbReference type="InterPro" id="IPR005172">
    <property type="entry name" value="CRC"/>
</dbReference>
<feature type="region of interest" description="Disordered" evidence="4">
    <location>
        <begin position="491"/>
        <end position="511"/>
    </location>
</feature>
<sequence>MAQQPLQPTGPSTPSLQDFAYGEFTYLPESEVDWNSMPSFAEGNYDLPLDSPIVASSPHPSVNGKSTISVLPRHQTQQPPATFNSSQLPGDELPNPQMQQNGFISPMQGNGLNPQAGCEGQLPYWAGKAVYGRHDGSTHSLWNTNFTPGGYFPQQPYFTNTGRAVSLPVGGGGFSRAMNGTISNGRMAIQVSNPDFSSAMMDDPRQKTFNYIRNGWQPSATNQQSLQQINRTNVENMTNNSTSRSCNCKKTKCNSRHCGCFAVGIYCQTTCKCQNCLNDHKSKDKIMEARQSVLSRDSAAFEPRVINNTEILAQEQGNYVSTTSTARHRVGCNCKHSLCKKGYCECYQARVRCCDACRCEGCRNTFGVKSGSRELANSLEQIARHPSFAEAQNIQGNYMAEPLSAPTLLHPLATNTPQLPYRRGQDNHFTTVSFGGPTQEINLQLPGFNGLSESYPISNSQDLSAFPLPNFFQGITQSVAAVTHAERQLGTAGIAPGEASVQDDPGKSGHT</sequence>
<evidence type="ECO:0000313" key="6">
    <source>
        <dbReference type="EMBL" id="OWM65047.1"/>
    </source>
</evidence>
<dbReference type="PANTHER" id="PTHR46159">
    <property type="entry name" value="PROTEIN TESMIN/TSO1-LIKE CXC 2"/>
    <property type="match status" value="1"/>
</dbReference>
<evidence type="ECO:0000313" key="7">
    <source>
        <dbReference type="Proteomes" id="UP000197138"/>
    </source>
</evidence>
<dbReference type="EMBL" id="MTKT01005739">
    <property type="protein sequence ID" value="OWM65047.1"/>
    <property type="molecule type" value="Genomic_DNA"/>
</dbReference>
<dbReference type="RefSeq" id="XP_031390861.1">
    <property type="nucleotide sequence ID" value="XM_031535001.1"/>
</dbReference>
<reference evidence="7" key="1">
    <citation type="journal article" date="2017" name="Plant J.">
        <title>The pomegranate (Punica granatum L.) genome and the genomics of punicalagin biosynthesis.</title>
        <authorList>
            <person name="Qin G."/>
            <person name="Xu C."/>
            <person name="Ming R."/>
            <person name="Tang H."/>
            <person name="Guyot R."/>
            <person name="Kramer E.M."/>
            <person name="Hu Y."/>
            <person name="Yi X."/>
            <person name="Qi Y."/>
            <person name="Xu X."/>
            <person name="Gao Z."/>
            <person name="Pan H."/>
            <person name="Jian J."/>
            <person name="Tian Y."/>
            <person name="Yue Z."/>
            <person name="Xu Y."/>
        </authorList>
    </citation>
    <scope>NUCLEOTIDE SEQUENCE [LARGE SCALE GENOMIC DNA]</scope>
    <source>
        <strain evidence="7">cv. Dabenzi</strain>
    </source>
</reference>
<evidence type="ECO:0000256" key="3">
    <source>
        <dbReference type="ARBA" id="ARBA00023242"/>
    </source>
</evidence>
<gene>
    <name evidence="9" type="primary">LOC116203314</name>
    <name evidence="6" type="ORF">CDL15_Pgr028765</name>
</gene>
<dbReference type="PROSITE" id="PS51634">
    <property type="entry name" value="CRC"/>
    <property type="match status" value="1"/>
</dbReference>
<dbReference type="PANTHER" id="PTHR46159:SF6">
    <property type="entry name" value="OS12G0605300 PROTEIN"/>
    <property type="match status" value="1"/>
</dbReference>
<dbReference type="GO" id="GO:0005634">
    <property type="term" value="C:nucleus"/>
    <property type="evidence" value="ECO:0007669"/>
    <property type="project" value="UniProtKB-SubCell"/>
</dbReference>
<dbReference type="GeneID" id="116203314"/>
<dbReference type="InterPro" id="IPR033467">
    <property type="entry name" value="Tesmin/TSO1-like_CXC"/>
</dbReference>
<accession>A0A218VWT8</accession>
<dbReference type="Proteomes" id="UP000515151">
    <property type="component" value="Chromosome 4"/>
</dbReference>
<evidence type="ECO:0000313" key="9">
    <source>
        <dbReference type="RefSeq" id="XP_031390861.1"/>
    </source>
</evidence>
<evidence type="ECO:0000259" key="5">
    <source>
        <dbReference type="PROSITE" id="PS51634"/>
    </source>
</evidence>
<name>A0A218VWT8_PUNGR</name>
<dbReference type="Pfam" id="PF03638">
    <property type="entry name" value="TCR"/>
    <property type="match status" value="2"/>
</dbReference>
<evidence type="ECO:0000313" key="8">
    <source>
        <dbReference type="Proteomes" id="UP000515151"/>
    </source>
</evidence>
<dbReference type="Proteomes" id="UP000197138">
    <property type="component" value="Unassembled WGS sequence"/>
</dbReference>
<feature type="compositionally biased region" description="Polar residues" evidence="4">
    <location>
        <begin position="1"/>
        <end position="16"/>
    </location>
</feature>
<feature type="region of interest" description="Disordered" evidence="4">
    <location>
        <begin position="73"/>
        <end position="114"/>
    </location>
</feature>
<comment type="subcellular location">
    <subcellularLocation>
        <location evidence="1">Nucleus</location>
    </subcellularLocation>
</comment>
<evidence type="ECO:0000256" key="1">
    <source>
        <dbReference type="ARBA" id="ARBA00004123"/>
    </source>
</evidence>
<protein>
    <submittedName>
        <fullName evidence="9">Uncharacterized protein LOC116203314 isoform X1</fullName>
    </submittedName>
</protein>
<dbReference type="AlphaFoldDB" id="A0A218VWT8"/>
<dbReference type="InterPro" id="IPR044522">
    <property type="entry name" value="TSO1-like"/>
</dbReference>